<dbReference type="Gene3D" id="1.20.1270.240">
    <property type="match status" value="1"/>
</dbReference>
<dbReference type="SUPFAM" id="SSF56112">
    <property type="entry name" value="Protein kinase-like (PK-like)"/>
    <property type="match status" value="1"/>
</dbReference>
<dbReference type="Gene3D" id="1.10.510.10">
    <property type="entry name" value="Transferase(Phosphotransferase) domain 1"/>
    <property type="match status" value="1"/>
</dbReference>
<name>A0A3D4SY21_9CORY</name>
<evidence type="ECO:0000256" key="1">
    <source>
        <dbReference type="PIRNR" id="PIRNR006221"/>
    </source>
</evidence>
<dbReference type="InterPro" id="IPR011009">
    <property type="entry name" value="Kinase-like_dom_sf"/>
</dbReference>
<comment type="caution">
    <text evidence="2">The sequence shown here is derived from an EMBL/GenBank/DDBJ whole genome shotgun (WGS) entry which is preliminary data.</text>
</comment>
<keyword evidence="1 2" id="KW-0418">Kinase</keyword>
<comment type="similarity">
    <text evidence="1">Belongs to the fructosamine kinase family.</text>
</comment>
<evidence type="ECO:0000313" key="2">
    <source>
        <dbReference type="EMBL" id="HCT14178.1"/>
    </source>
</evidence>
<dbReference type="Pfam" id="PF03881">
    <property type="entry name" value="Fructosamin_kin"/>
    <property type="match status" value="1"/>
</dbReference>
<evidence type="ECO:0000313" key="3">
    <source>
        <dbReference type="Proteomes" id="UP000261739"/>
    </source>
</evidence>
<keyword evidence="1" id="KW-0808">Transferase</keyword>
<dbReference type="PIRSF" id="PIRSF006221">
    <property type="entry name" value="Ketosamine-3-kinase"/>
    <property type="match status" value="1"/>
</dbReference>
<reference evidence="2 3" key="1">
    <citation type="journal article" date="2018" name="Nat. Biotechnol.">
        <title>A standardized bacterial taxonomy based on genome phylogeny substantially revises the tree of life.</title>
        <authorList>
            <person name="Parks D.H."/>
            <person name="Chuvochina M."/>
            <person name="Waite D.W."/>
            <person name="Rinke C."/>
            <person name="Skarshewski A."/>
            <person name="Chaumeil P.A."/>
            <person name="Hugenholtz P."/>
        </authorList>
    </citation>
    <scope>NUCLEOTIDE SEQUENCE [LARGE SCALE GENOMIC DNA]</scope>
    <source>
        <strain evidence="2">UBA11247</strain>
    </source>
</reference>
<gene>
    <name evidence="2" type="ORF">DIW82_05105</name>
</gene>
<dbReference type="AlphaFoldDB" id="A0A3D4SY21"/>
<dbReference type="EMBL" id="DQID01000142">
    <property type="protein sequence ID" value="HCT14178.1"/>
    <property type="molecule type" value="Genomic_DNA"/>
</dbReference>
<dbReference type="PANTHER" id="PTHR12149">
    <property type="entry name" value="FRUCTOSAMINE 3 KINASE-RELATED PROTEIN"/>
    <property type="match status" value="1"/>
</dbReference>
<dbReference type="RefSeq" id="WP_273051383.1">
    <property type="nucleotide sequence ID" value="NZ_DAITTW010000092.1"/>
</dbReference>
<dbReference type="GO" id="GO:0016301">
    <property type="term" value="F:kinase activity"/>
    <property type="evidence" value="ECO:0007669"/>
    <property type="project" value="UniProtKB-UniRule"/>
</dbReference>
<organism evidence="2 3">
    <name type="scientific">Corynebacterium nuruki</name>
    <dbReference type="NCBI Taxonomy" id="1032851"/>
    <lineage>
        <taxon>Bacteria</taxon>
        <taxon>Bacillati</taxon>
        <taxon>Actinomycetota</taxon>
        <taxon>Actinomycetes</taxon>
        <taxon>Mycobacteriales</taxon>
        <taxon>Corynebacteriaceae</taxon>
        <taxon>Corynebacterium</taxon>
    </lineage>
</organism>
<dbReference type="PANTHER" id="PTHR12149:SF8">
    <property type="entry name" value="PROTEIN-RIBULOSAMINE 3-KINASE"/>
    <property type="match status" value="1"/>
</dbReference>
<dbReference type="STRING" id="863239.GCA_000213935_00380"/>
<protein>
    <submittedName>
        <fullName evidence="2">Fructosamine kinase</fullName>
    </submittedName>
</protein>
<dbReference type="Proteomes" id="UP000261739">
    <property type="component" value="Unassembled WGS sequence"/>
</dbReference>
<proteinExistence type="inferred from homology"/>
<accession>A0A3D4SY21</accession>
<sequence>MGEVTPQTYIKHNPGRPGDWEVAGLTWLAAADGGVPVVGVLDRHDGDTVLERVTPTAPDAAHAEEFGRRLAATHRAGAPAFGAGPADWTGSGYQGPNDSLLELPLAPAADWGTFFASSVIGPLAQVAAGRGRAVAGTSQLCARLTAGDFDDDLPPARLHGDLWSGNVLWSADGVVLIDPAAHGGHPLTDLAGLTLFGAPFLDHILGAYAEVAELPARWRELLPLHRLHMLYLHAAVFGGGYVAETGRAVAEVLAL</sequence>
<dbReference type="InterPro" id="IPR016477">
    <property type="entry name" value="Fructo-/Ketosamine-3-kinase"/>
</dbReference>